<dbReference type="RefSeq" id="WP_008188743.1">
    <property type="nucleotide sequence ID" value="NZ_GL890965.1"/>
</dbReference>
<keyword evidence="2" id="KW-1185">Reference proteome</keyword>
<reference evidence="2" key="1">
    <citation type="journal article" date="2011" name="Proc. Natl. Acad. Sci. U.S.A.">
        <title>Genomic insights into the physiology and ecology of the marine filamentous cyanobacterium Lyngbya majuscula.</title>
        <authorList>
            <person name="Jones A.C."/>
            <person name="Monroe E.A."/>
            <person name="Podell S."/>
            <person name="Hess W.R."/>
            <person name="Klages S."/>
            <person name="Esquenazi E."/>
            <person name="Niessen S."/>
            <person name="Hoover H."/>
            <person name="Rothmann M."/>
            <person name="Lasken R.S."/>
            <person name="Yates J.R.III."/>
            <person name="Reinhardt R."/>
            <person name="Kube M."/>
            <person name="Burkart M.D."/>
            <person name="Allen E.E."/>
            <person name="Dorrestein P.C."/>
            <person name="Gerwick W.H."/>
            <person name="Gerwick L."/>
        </authorList>
    </citation>
    <scope>NUCLEOTIDE SEQUENCE [LARGE SCALE GENOMIC DNA]</scope>
    <source>
        <strain evidence="2">3L</strain>
    </source>
</reference>
<protein>
    <submittedName>
        <fullName evidence="1">Uncharacterized protein</fullName>
    </submittedName>
</protein>
<dbReference type="HOGENOM" id="CLU_2650496_0_0_3"/>
<name>F4XZU8_9CYAN</name>
<dbReference type="EMBL" id="GL890965">
    <property type="protein sequence ID" value="EGJ29866.1"/>
    <property type="molecule type" value="Genomic_DNA"/>
</dbReference>
<dbReference type="Proteomes" id="UP000003959">
    <property type="component" value="Unassembled WGS sequence"/>
</dbReference>
<dbReference type="AlphaFoldDB" id="F4XZU8"/>
<evidence type="ECO:0000313" key="1">
    <source>
        <dbReference type="EMBL" id="EGJ29866.1"/>
    </source>
</evidence>
<evidence type="ECO:0000313" key="2">
    <source>
        <dbReference type="Proteomes" id="UP000003959"/>
    </source>
</evidence>
<sequence length="76" mass="8632">MESHNSQQAKIETPRIKLDQVWGGDNSPKKQQVRLTLANLIRQGQAHLYSVSNSYEVHKIFSLLPIAYCLLPIAFP</sequence>
<accession>F4XZU8</accession>
<organism evidence="1 2">
    <name type="scientific">Moorena producens 3L</name>
    <dbReference type="NCBI Taxonomy" id="489825"/>
    <lineage>
        <taxon>Bacteria</taxon>
        <taxon>Bacillati</taxon>
        <taxon>Cyanobacteriota</taxon>
        <taxon>Cyanophyceae</taxon>
        <taxon>Coleofasciculales</taxon>
        <taxon>Coleofasciculaceae</taxon>
        <taxon>Moorena</taxon>
    </lineage>
</organism>
<proteinExistence type="predicted"/>
<gene>
    <name evidence="1" type="ORF">LYNGBM3L_58970</name>
</gene>